<gene>
    <name evidence="1" type="ORF">ABZ510_36320</name>
</gene>
<protein>
    <submittedName>
        <fullName evidence="1">Uncharacterized protein</fullName>
    </submittedName>
</protein>
<evidence type="ECO:0000313" key="2">
    <source>
        <dbReference type="Proteomes" id="UP001550628"/>
    </source>
</evidence>
<proteinExistence type="predicted"/>
<evidence type="ECO:0000313" key="1">
    <source>
        <dbReference type="EMBL" id="MEU1957301.1"/>
    </source>
</evidence>
<dbReference type="Proteomes" id="UP001550628">
    <property type="component" value="Unassembled WGS sequence"/>
</dbReference>
<keyword evidence="2" id="KW-1185">Reference proteome</keyword>
<dbReference type="RefSeq" id="WP_356960217.1">
    <property type="nucleotide sequence ID" value="NZ_JBEYBD010000051.1"/>
</dbReference>
<sequence>MVAPTDAGTRTEKVCVTSQVTWTLDWSSFVDEIDYHDPEVAIADGFADVVLPSAGLSILAVAPDVAELVLSTRYERVWTSTRPVVAGEPLETRITIEGTTAEAQFCDRLGVPVVTERFTHASAENCAVDPDRSVFRTQPFDLTRQRAMAWGLALLGGHAAWAEQSDHVTAAALTYVLPSLIGARSIITGPGAARQIRSVTCLPLGKVQLEDRLSAVEAGDNTVAVCSGDRPIARVAVHF</sequence>
<dbReference type="EMBL" id="JBEYBF010000062">
    <property type="protein sequence ID" value="MEU1957301.1"/>
    <property type="molecule type" value="Genomic_DNA"/>
</dbReference>
<accession>A0ABV2X2L0</accession>
<organism evidence="1 2">
    <name type="scientific">Nocardia rhamnosiphila</name>
    <dbReference type="NCBI Taxonomy" id="426716"/>
    <lineage>
        <taxon>Bacteria</taxon>
        <taxon>Bacillati</taxon>
        <taxon>Actinomycetota</taxon>
        <taxon>Actinomycetes</taxon>
        <taxon>Mycobacteriales</taxon>
        <taxon>Nocardiaceae</taxon>
        <taxon>Nocardia</taxon>
    </lineage>
</organism>
<name>A0ABV2X2L0_9NOCA</name>
<reference evidence="1 2" key="1">
    <citation type="submission" date="2024-06" db="EMBL/GenBank/DDBJ databases">
        <title>The Natural Products Discovery Center: Release of the First 8490 Sequenced Strains for Exploring Actinobacteria Biosynthetic Diversity.</title>
        <authorList>
            <person name="Kalkreuter E."/>
            <person name="Kautsar S.A."/>
            <person name="Yang D."/>
            <person name="Bader C.D."/>
            <person name="Teijaro C.N."/>
            <person name="Fluegel L."/>
            <person name="Davis C.M."/>
            <person name="Simpson J.R."/>
            <person name="Lauterbach L."/>
            <person name="Steele A.D."/>
            <person name="Gui C."/>
            <person name="Meng S."/>
            <person name="Li G."/>
            <person name="Viehrig K."/>
            <person name="Ye F."/>
            <person name="Su P."/>
            <person name="Kiefer A.F."/>
            <person name="Nichols A."/>
            <person name="Cepeda A.J."/>
            <person name="Yan W."/>
            <person name="Fan B."/>
            <person name="Jiang Y."/>
            <person name="Adhikari A."/>
            <person name="Zheng C.-J."/>
            <person name="Schuster L."/>
            <person name="Cowan T.M."/>
            <person name="Smanski M.J."/>
            <person name="Chevrette M.G."/>
            <person name="De Carvalho L.P.S."/>
            <person name="Shen B."/>
        </authorList>
    </citation>
    <scope>NUCLEOTIDE SEQUENCE [LARGE SCALE GENOMIC DNA]</scope>
    <source>
        <strain evidence="1 2">NPDC019708</strain>
    </source>
</reference>
<comment type="caution">
    <text evidence="1">The sequence shown here is derived from an EMBL/GenBank/DDBJ whole genome shotgun (WGS) entry which is preliminary data.</text>
</comment>